<evidence type="ECO:0000313" key="2">
    <source>
        <dbReference type="EMBL" id="WLF49051.1"/>
    </source>
</evidence>
<dbReference type="Proteomes" id="UP001231166">
    <property type="component" value="Chromosome"/>
</dbReference>
<evidence type="ECO:0000313" key="4">
    <source>
        <dbReference type="Proteomes" id="UP001231166"/>
    </source>
</evidence>
<protein>
    <submittedName>
        <fullName evidence="2">Uncharacterized protein</fullName>
    </submittedName>
</protein>
<reference evidence="2" key="2">
    <citation type="submission" date="2023-07" db="EMBL/GenBank/DDBJ databases">
        <title>Genomic analysis of Rhodococcus opacus VOC-14 with glycol ethers degradation activity.</title>
        <authorList>
            <person name="Narkevich D.A."/>
            <person name="Hlushen A.M."/>
            <person name="Akhremchuk A.E."/>
            <person name="Sikolenko M.A."/>
            <person name="Valentovich L.N."/>
        </authorList>
    </citation>
    <scope>NUCLEOTIDE SEQUENCE</scope>
    <source>
        <strain evidence="2">VOC-14</strain>
    </source>
</reference>
<reference evidence="1" key="1">
    <citation type="submission" date="2022-12" db="EMBL/GenBank/DDBJ databases">
        <authorList>
            <person name="Krivoruchko A.V."/>
            <person name="Elkin A."/>
        </authorList>
    </citation>
    <scope>NUCLEOTIDE SEQUENCE</scope>
    <source>
        <strain evidence="1">IEGM 249</strain>
    </source>
</reference>
<dbReference type="AlphaFoldDB" id="A0AAX3YL77"/>
<dbReference type="EMBL" id="CP130953">
    <property type="protein sequence ID" value="WLF49051.1"/>
    <property type="molecule type" value="Genomic_DNA"/>
</dbReference>
<evidence type="ECO:0000313" key="3">
    <source>
        <dbReference type="Proteomes" id="UP001066327"/>
    </source>
</evidence>
<accession>A0AAX3YL77</accession>
<organism evidence="2 4">
    <name type="scientific">Rhodococcus opacus</name>
    <name type="common">Nocardia opaca</name>
    <dbReference type="NCBI Taxonomy" id="37919"/>
    <lineage>
        <taxon>Bacteria</taxon>
        <taxon>Bacillati</taxon>
        <taxon>Actinomycetota</taxon>
        <taxon>Actinomycetes</taxon>
        <taxon>Mycobacteriales</taxon>
        <taxon>Nocardiaceae</taxon>
        <taxon>Rhodococcus</taxon>
    </lineage>
</organism>
<dbReference type="RefSeq" id="WP_269591387.1">
    <property type="nucleotide sequence ID" value="NZ_CP130953.1"/>
</dbReference>
<dbReference type="Proteomes" id="UP001066327">
    <property type="component" value="Unassembled WGS sequence"/>
</dbReference>
<keyword evidence="3" id="KW-1185">Reference proteome</keyword>
<name>A0AAX3YL77_RHOOP</name>
<gene>
    <name evidence="1" type="ORF">O4328_16620</name>
    <name evidence="2" type="ORF">Q5707_08715</name>
</gene>
<dbReference type="EMBL" id="JAPWIS010000008">
    <property type="protein sequence ID" value="MCZ4585307.1"/>
    <property type="molecule type" value="Genomic_DNA"/>
</dbReference>
<evidence type="ECO:0000313" key="1">
    <source>
        <dbReference type="EMBL" id="MCZ4585307.1"/>
    </source>
</evidence>
<proteinExistence type="predicted"/>
<sequence length="346" mass="38778">MFDQLYVLYPRGARTGGPEALHQLVHTLREQGQDAYLVPLPGTEDSPRVPQYHCYEAPERTQITDNESNAIISPEVSVEHLRRYPRSKKFCWWLSIDNSRAFGPRLDLIAHRNGFGERAGLLALARRYGKVAITLRERHRTLPSSVVHLAQSQYAHGFLHANCRIVASCLSDFTPDVEEIQKHRHPEDRRSNTVVYNPMKGGLLASKVASRLPEVDFLPASNMLPHEVYRLFGRSAVYLDLGPHPGKDRMPREAATAGAIVVAAARGSAANGVDVPIPTEHKIVPSPQLVDDTVERLREVLGAQAKHSARQDEYRDMISRERDRFSREVAAIFVDGLRGFDAATEI</sequence>